<dbReference type="GO" id="GO:0098796">
    <property type="term" value="C:membrane protein complex"/>
    <property type="evidence" value="ECO:0007669"/>
    <property type="project" value="UniProtKB-ARBA"/>
</dbReference>
<dbReference type="SMART" id="SM00382">
    <property type="entry name" value="AAA"/>
    <property type="match status" value="1"/>
</dbReference>
<dbReference type="PROSITE" id="PS50893">
    <property type="entry name" value="ABC_TRANSPORTER_2"/>
    <property type="match status" value="1"/>
</dbReference>
<dbReference type="InterPro" id="IPR003593">
    <property type="entry name" value="AAA+_ATPase"/>
</dbReference>
<dbReference type="GO" id="GO:0022857">
    <property type="term" value="F:transmembrane transporter activity"/>
    <property type="evidence" value="ECO:0007669"/>
    <property type="project" value="UniProtKB-ARBA"/>
</dbReference>
<feature type="domain" description="ABC transporter" evidence="6">
    <location>
        <begin position="5"/>
        <end position="228"/>
    </location>
</feature>
<dbReference type="InterPro" id="IPR027417">
    <property type="entry name" value="P-loop_NTPase"/>
</dbReference>
<reference evidence="7 8" key="1">
    <citation type="submission" date="2016-11" db="EMBL/GenBank/DDBJ databases">
        <authorList>
            <person name="Jaros S."/>
            <person name="Januszkiewicz K."/>
            <person name="Wedrychowicz H."/>
        </authorList>
    </citation>
    <scope>NUCLEOTIDE SEQUENCE [LARGE SCALE GENOMIC DNA]</scope>
    <source>
        <strain evidence="7 8">CGMCC 1.8863</strain>
    </source>
</reference>
<dbReference type="PANTHER" id="PTHR42798:SF7">
    <property type="entry name" value="ALPHA-D-RIBOSE 1-METHYLPHOSPHONATE 5-TRIPHOSPHATE SYNTHASE SUBUNIT PHNL"/>
    <property type="match status" value="1"/>
</dbReference>
<comment type="similarity">
    <text evidence="5">Belongs to the ABC transporter superfamily. Macrolide exporter (TC 3.A.1.122) family.</text>
</comment>
<dbReference type="RefSeq" id="WP_072765084.1">
    <property type="nucleotide sequence ID" value="NZ_FQYX01000021.1"/>
</dbReference>
<evidence type="ECO:0000256" key="3">
    <source>
        <dbReference type="ARBA" id="ARBA00022840"/>
    </source>
</evidence>
<dbReference type="PANTHER" id="PTHR42798">
    <property type="entry name" value="LIPOPROTEIN-RELEASING SYSTEM ATP-BINDING PROTEIN LOLD"/>
    <property type="match status" value="1"/>
</dbReference>
<keyword evidence="7" id="KW-0449">Lipoprotein</keyword>
<dbReference type="InterPro" id="IPR003439">
    <property type="entry name" value="ABC_transporter-like_ATP-bd"/>
</dbReference>
<evidence type="ECO:0000256" key="5">
    <source>
        <dbReference type="ARBA" id="ARBA00038388"/>
    </source>
</evidence>
<dbReference type="Proteomes" id="UP000184231">
    <property type="component" value="Unassembled WGS sequence"/>
</dbReference>
<dbReference type="InterPro" id="IPR017911">
    <property type="entry name" value="MacB-like_ATP-bd"/>
</dbReference>
<dbReference type="SUPFAM" id="SSF52540">
    <property type="entry name" value="P-loop containing nucleoside triphosphate hydrolases"/>
    <property type="match status" value="1"/>
</dbReference>
<dbReference type="OrthoDB" id="1414429at2"/>
<gene>
    <name evidence="7" type="ORF">SAMN04487911_12125</name>
</gene>
<dbReference type="GO" id="GO:0005524">
    <property type="term" value="F:ATP binding"/>
    <property type="evidence" value="ECO:0007669"/>
    <property type="project" value="UniProtKB-KW"/>
</dbReference>
<evidence type="ECO:0000256" key="1">
    <source>
        <dbReference type="ARBA" id="ARBA00022448"/>
    </source>
</evidence>
<dbReference type="STRING" id="558155.SAMN04487911_12125"/>
<dbReference type="CDD" id="cd03255">
    <property type="entry name" value="ABC_MJ0796_LolCDE_FtsE"/>
    <property type="match status" value="1"/>
</dbReference>
<name>A0A1M6JAM2_9FLAO</name>
<dbReference type="EMBL" id="FQYX01000021">
    <property type="protein sequence ID" value="SHJ43692.1"/>
    <property type="molecule type" value="Genomic_DNA"/>
</dbReference>
<dbReference type="Gene3D" id="3.40.50.300">
    <property type="entry name" value="P-loop containing nucleotide triphosphate hydrolases"/>
    <property type="match status" value="1"/>
</dbReference>
<sequence>MSLVLATKNIDKYFKKPVLFHVLKDISFQIKKGEFASIMGKSGSGKSTLLYILSTMDTDYTGELFLNNELVTGKRASELSRIRNKNIGFVFQFHYLLSEFSVLENVMLPAKKLAEKSTAEIEHDAMEKLKMLHIGHLAKQRASRISGGEKQRVAIARALINNPSILMGDEPTGNLDSYNSENVFQIFKQLKEEQGLSLLVVTHDLDFAKRTDRIIEMEDGKIIPSMNG</sequence>
<keyword evidence="2" id="KW-0547">Nucleotide-binding</keyword>
<dbReference type="InterPro" id="IPR017871">
    <property type="entry name" value="ABC_transporter-like_CS"/>
</dbReference>
<dbReference type="AlphaFoldDB" id="A0A1M6JAM2"/>
<evidence type="ECO:0000256" key="4">
    <source>
        <dbReference type="ARBA" id="ARBA00022967"/>
    </source>
</evidence>
<dbReference type="FunFam" id="3.40.50.300:FF:000032">
    <property type="entry name" value="Export ABC transporter ATP-binding protein"/>
    <property type="match status" value="1"/>
</dbReference>
<evidence type="ECO:0000256" key="2">
    <source>
        <dbReference type="ARBA" id="ARBA00022741"/>
    </source>
</evidence>
<evidence type="ECO:0000313" key="7">
    <source>
        <dbReference type="EMBL" id="SHJ43692.1"/>
    </source>
</evidence>
<organism evidence="7 8">
    <name type="scientific">Arenibacter nanhaiticus</name>
    <dbReference type="NCBI Taxonomy" id="558155"/>
    <lineage>
        <taxon>Bacteria</taxon>
        <taxon>Pseudomonadati</taxon>
        <taxon>Bacteroidota</taxon>
        <taxon>Flavobacteriia</taxon>
        <taxon>Flavobacteriales</taxon>
        <taxon>Flavobacteriaceae</taxon>
        <taxon>Arenibacter</taxon>
    </lineage>
</organism>
<keyword evidence="4" id="KW-1278">Translocase</keyword>
<dbReference type="GO" id="GO:0016887">
    <property type="term" value="F:ATP hydrolysis activity"/>
    <property type="evidence" value="ECO:0007669"/>
    <property type="project" value="InterPro"/>
</dbReference>
<evidence type="ECO:0000259" key="6">
    <source>
        <dbReference type="PROSITE" id="PS50893"/>
    </source>
</evidence>
<keyword evidence="8" id="KW-1185">Reference proteome</keyword>
<proteinExistence type="inferred from homology"/>
<dbReference type="Pfam" id="PF00005">
    <property type="entry name" value="ABC_tran"/>
    <property type="match status" value="1"/>
</dbReference>
<keyword evidence="1" id="KW-0813">Transport</keyword>
<keyword evidence="3 7" id="KW-0067">ATP-binding</keyword>
<protein>
    <submittedName>
        <fullName evidence="7">Lipoprotein-releasing system ATP-binding protein</fullName>
    </submittedName>
</protein>
<dbReference type="PROSITE" id="PS00211">
    <property type="entry name" value="ABC_TRANSPORTER_1"/>
    <property type="match status" value="1"/>
</dbReference>
<evidence type="ECO:0000313" key="8">
    <source>
        <dbReference type="Proteomes" id="UP000184231"/>
    </source>
</evidence>
<accession>A0A1M6JAM2</accession>